<dbReference type="EMBL" id="JH795869">
    <property type="protein sequence ID" value="EJT99484.1"/>
    <property type="molecule type" value="Genomic_DNA"/>
</dbReference>
<dbReference type="OrthoDB" id="2588793at2759"/>
<organism evidence="1 2">
    <name type="scientific">Dacryopinax primogenitus (strain DJM 731)</name>
    <name type="common">Brown rot fungus</name>
    <dbReference type="NCBI Taxonomy" id="1858805"/>
    <lineage>
        <taxon>Eukaryota</taxon>
        <taxon>Fungi</taxon>
        <taxon>Dikarya</taxon>
        <taxon>Basidiomycota</taxon>
        <taxon>Agaricomycotina</taxon>
        <taxon>Dacrymycetes</taxon>
        <taxon>Dacrymycetales</taxon>
        <taxon>Dacrymycetaceae</taxon>
        <taxon>Dacryopinax</taxon>
    </lineage>
</organism>
<name>M5FV57_DACPD</name>
<proteinExistence type="predicted"/>
<dbReference type="AlphaFoldDB" id="M5FV57"/>
<dbReference type="GeneID" id="63683970"/>
<accession>M5FV57</accession>
<keyword evidence="2" id="KW-1185">Reference proteome</keyword>
<dbReference type="HOGENOM" id="CLU_612553_0_0_1"/>
<sequence>MFPTCPKFPVRPAVLLAALTLLSITTVLYFQRATLSPHISAHLSRLSELTQDLRLSLSSHWSSVVDEQRQCPFDPFHAPGMIYWGNAANQTRWVPFPRDLETYSDSEKMAKITELERDWEGLTEPEMMELGAADRFMWEMVEGGGEWARGRNILILGDRNNIVNFCKIMKGTIKNWGGHTGGWCRVESIDLTIVWWFLFGIVDSEYPWYVDNEKEPKTFDHRIDEIFLPRMEKEGLREFTPDLGIVNSLYWDSDHLFDQYDRQFNLTRKQDQGLTYQEVRYHQTHSAALVRRLRALYGTFLPLMYRARHIRASNYRGLMLRITQLDQGWRAVSETMGLKVLEWGERLEGYTDFYDTRQHFPPGPVTWFFGDMMLFYLKQAMDPERWWACLWQ</sequence>
<dbReference type="RefSeq" id="XP_040626382.1">
    <property type="nucleotide sequence ID" value="XM_040768908.1"/>
</dbReference>
<evidence type="ECO:0000313" key="1">
    <source>
        <dbReference type="EMBL" id="EJT99484.1"/>
    </source>
</evidence>
<reference evidence="1 2" key="1">
    <citation type="journal article" date="2012" name="Science">
        <title>The Paleozoic origin of enzymatic lignin decomposition reconstructed from 31 fungal genomes.</title>
        <authorList>
            <person name="Floudas D."/>
            <person name="Binder M."/>
            <person name="Riley R."/>
            <person name="Barry K."/>
            <person name="Blanchette R.A."/>
            <person name="Henrissat B."/>
            <person name="Martinez A.T."/>
            <person name="Otillar R."/>
            <person name="Spatafora J.W."/>
            <person name="Yadav J.S."/>
            <person name="Aerts A."/>
            <person name="Benoit I."/>
            <person name="Boyd A."/>
            <person name="Carlson A."/>
            <person name="Copeland A."/>
            <person name="Coutinho P.M."/>
            <person name="de Vries R.P."/>
            <person name="Ferreira P."/>
            <person name="Findley K."/>
            <person name="Foster B."/>
            <person name="Gaskell J."/>
            <person name="Glotzer D."/>
            <person name="Gorecki P."/>
            <person name="Heitman J."/>
            <person name="Hesse C."/>
            <person name="Hori C."/>
            <person name="Igarashi K."/>
            <person name="Jurgens J.A."/>
            <person name="Kallen N."/>
            <person name="Kersten P."/>
            <person name="Kohler A."/>
            <person name="Kuees U."/>
            <person name="Kumar T.K.A."/>
            <person name="Kuo A."/>
            <person name="LaButti K."/>
            <person name="Larrondo L.F."/>
            <person name="Lindquist E."/>
            <person name="Ling A."/>
            <person name="Lombard V."/>
            <person name="Lucas S."/>
            <person name="Lundell T."/>
            <person name="Martin R."/>
            <person name="McLaughlin D.J."/>
            <person name="Morgenstern I."/>
            <person name="Morin E."/>
            <person name="Murat C."/>
            <person name="Nagy L.G."/>
            <person name="Nolan M."/>
            <person name="Ohm R.A."/>
            <person name="Patyshakuliyeva A."/>
            <person name="Rokas A."/>
            <person name="Ruiz-Duenas F.J."/>
            <person name="Sabat G."/>
            <person name="Salamov A."/>
            <person name="Samejima M."/>
            <person name="Schmutz J."/>
            <person name="Slot J.C."/>
            <person name="St John F."/>
            <person name="Stenlid J."/>
            <person name="Sun H."/>
            <person name="Sun S."/>
            <person name="Syed K."/>
            <person name="Tsang A."/>
            <person name="Wiebenga A."/>
            <person name="Young D."/>
            <person name="Pisabarro A."/>
            <person name="Eastwood D.C."/>
            <person name="Martin F."/>
            <person name="Cullen D."/>
            <person name="Grigoriev I.V."/>
            <person name="Hibbett D.S."/>
        </authorList>
    </citation>
    <scope>NUCLEOTIDE SEQUENCE [LARGE SCALE GENOMIC DNA]</scope>
    <source>
        <strain evidence="1 2">DJM-731 SS1</strain>
    </source>
</reference>
<protein>
    <submittedName>
        <fullName evidence="1">Uncharacterized protein</fullName>
    </submittedName>
</protein>
<gene>
    <name evidence="1" type="ORF">DACRYDRAFT_109589</name>
</gene>
<dbReference type="OMA" id="RPDWWWM"/>
<dbReference type="Proteomes" id="UP000030653">
    <property type="component" value="Unassembled WGS sequence"/>
</dbReference>
<dbReference type="STRING" id="1858805.M5FV57"/>
<evidence type="ECO:0000313" key="2">
    <source>
        <dbReference type="Proteomes" id="UP000030653"/>
    </source>
</evidence>